<dbReference type="RefSeq" id="WP_094661663.1">
    <property type="nucleotide sequence ID" value="NZ_MWWV01000001.1"/>
</dbReference>
<gene>
    <name evidence="2" type="ORF">BTIS_0052</name>
</gene>
<name>A0A261FJH7_9BIFI</name>
<feature type="domain" description="Ribbon-helix-helix protein CopG" evidence="1">
    <location>
        <begin position="50"/>
        <end position="86"/>
    </location>
</feature>
<organism evidence="2 3">
    <name type="scientific">Bifidobacterium tissieri</name>
    <dbReference type="NCBI Taxonomy" id="1630162"/>
    <lineage>
        <taxon>Bacteria</taxon>
        <taxon>Bacillati</taxon>
        <taxon>Actinomycetota</taxon>
        <taxon>Actinomycetes</taxon>
        <taxon>Bifidobacteriales</taxon>
        <taxon>Bifidobacteriaceae</taxon>
        <taxon>Bifidobacterium</taxon>
    </lineage>
</organism>
<proteinExistence type="predicted"/>
<evidence type="ECO:0000259" key="1">
    <source>
        <dbReference type="Pfam" id="PF01402"/>
    </source>
</evidence>
<dbReference type="AlphaFoldDB" id="A0A261FJH7"/>
<comment type="caution">
    <text evidence="2">The sequence shown here is derived from an EMBL/GenBank/DDBJ whole genome shotgun (WGS) entry which is preliminary data.</text>
</comment>
<evidence type="ECO:0000313" key="3">
    <source>
        <dbReference type="Proteomes" id="UP000216444"/>
    </source>
</evidence>
<dbReference type="GO" id="GO:0006355">
    <property type="term" value="P:regulation of DNA-templated transcription"/>
    <property type="evidence" value="ECO:0007669"/>
    <property type="project" value="InterPro"/>
</dbReference>
<dbReference type="InterPro" id="IPR002145">
    <property type="entry name" value="CopG"/>
</dbReference>
<sequence length="90" mass="10245">MNRNEINRLFNVTDEQLDHMAAEYESGDWDGGVGPVVPGRPRIYDEELETISFRLPRSRVNAIDARARRNGETRSQFLRQAVDDALLADA</sequence>
<dbReference type="CDD" id="cd22231">
    <property type="entry name" value="RHH_NikR_HicB-like"/>
    <property type="match status" value="1"/>
</dbReference>
<dbReference type="Proteomes" id="UP000216444">
    <property type="component" value="Unassembled WGS sequence"/>
</dbReference>
<protein>
    <submittedName>
        <fullName evidence="2">Toxin-antitoxin system antitoxin subunit</fullName>
    </submittedName>
</protein>
<reference evidence="2 3" key="1">
    <citation type="journal article" date="2017" name="BMC Genomics">
        <title>Comparative genomic and phylogenomic analyses of the Bifidobacteriaceae family.</title>
        <authorList>
            <person name="Lugli G.A."/>
            <person name="Milani C."/>
            <person name="Turroni F."/>
            <person name="Duranti S."/>
            <person name="Mancabelli L."/>
            <person name="Mangifesta M."/>
            <person name="Ferrario C."/>
            <person name="Modesto M."/>
            <person name="Mattarelli P."/>
            <person name="Jiri K."/>
            <person name="van Sinderen D."/>
            <person name="Ventura M."/>
        </authorList>
    </citation>
    <scope>NUCLEOTIDE SEQUENCE [LARGE SCALE GENOMIC DNA]</scope>
    <source>
        <strain evidence="2 3">DSM 100201</strain>
    </source>
</reference>
<dbReference type="Pfam" id="PF01402">
    <property type="entry name" value="RHH_1"/>
    <property type="match status" value="1"/>
</dbReference>
<keyword evidence="3" id="KW-1185">Reference proteome</keyword>
<evidence type="ECO:0000313" key="2">
    <source>
        <dbReference type="EMBL" id="OZG59321.1"/>
    </source>
</evidence>
<dbReference type="EMBL" id="MWWV01000001">
    <property type="protein sequence ID" value="OZG59321.1"/>
    <property type="molecule type" value="Genomic_DNA"/>
</dbReference>
<accession>A0A261FJH7</accession>